<dbReference type="WBParaSite" id="ES5_v2.g13202.t1">
    <property type="protein sequence ID" value="ES5_v2.g13202.t1"/>
    <property type="gene ID" value="ES5_v2.g13202"/>
</dbReference>
<reference evidence="2" key="1">
    <citation type="submission" date="2022-11" db="UniProtKB">
        <authorList>
            <consortium name="WormBaseParasite"/>
        </authorList>
    </citation>
    <scope>IDENTIFICATION</scope>
</reference>
<organism evidence="1 2">
    <name type="scientific">Panagrolaimus sp. ES5</name>
    <dbReference type="NCBI Taxonomy" id="591445"/>
    <lineage>
        <taxon>Eukaryota</taxon>
        <taxon>Metazoa</taxon>
        <taxon>Ecdysozoa</taxon>
        <taxon>Nematoda</taxon>
        <taxon>Chromadorea</taxon>
        <taxon>Rhabditida</taxon>
        <taxon>Tylenchina</taxon>
        <taxon>Panagrolaimomorpha</taxon>
        <taxon>Panagrolaimoidea</taxon>
        <taxon>Panagrolaimidae</taxon>
        <taxon>Panagrolaimus</taxon>
    </lineage>
</organism>
<proteinExistence type="predicted"/>
<protein>
    <submittedName>
        <fullName evidence="2">Uncharacterized protein</fullName>
    </submittedName>
</protein>
<evidence type="ECO:0000313" key="2">
    <source>
        <dbReference type="WBParaSite" id="ES5_v2.g13202.t1"/>
    </source>
</evidence>
<sequence>MAFSSSYFNRSNASNFASSRNNFNQSLLNSPLNQPWMTKNAGSTPIGNKPIPGFGVSALLANNYATHFEPDVIYEPPFDVVTEENEYKPDASGYGYLTRTIEKAEIIKEQRSRLNSQKSLNGDKQ</sequence>
<accession>A0AC34F7N6</accession>
<evidence type="ECO:0000313" key="1">
    <source>
        <dbReference type="Proteomes" id="UP000887579"/>
    </source>
</evidence>
<name>A0AC34F7N6_9BILA</name>
<dbReference type="Proteomes" id="UP000887579">
    <property type="component" value="Unplaced"/>
</dbReference>